<evidence type="ECO:0000256" key="2">
    <source>
        <dbReference type="ARBA" id="ARBA00022729"/>
    </source>
</evidence>
<feature type="domain" description="Alpha-2-macroglobulin bait region" evidence="4">
    <location>
        <begin position="1246"/>
        <end position="1386"/>
    </location>
</feature>
<dbReference type="InterPro" id="IPR041246">
    <property type="entry name" value="Bact_MG10"/>
</dbReference>
<dbReference type="InterPro" id="IPR051802">
    <property type="entry name" value="YfhM-like"/>
</dbReference>
<dbReference type="InterPro" id="IPR002890">
    <property type="entry name" value="MG2"/>
</dbReference>
<comment type="caution">
    <text evidence="6">The sequence shown here is derived from an EMBL/GenBank/DDBJ whole genome shotgun (WGS) entry which is preliminary data.</text>
</comment>
<keyword evidence="3" id="KW-0472">Membrane</keyword>
<evidence type="ECO:0000256" key="1">
    <source>
        <dbReference type="ARBA" id="ARBA00010556"/>
    </source>
</evidence>
<dbReference type="Gene3D" id="1.50.10.20">
    <property type="match status" value="1"/>
</dbReference>
<evidence type="ECO:0000259" key="5">
    <source>
        <dbReference type="SMART" id="SM01360"/>
    </source>
</evidence>
<dbReference type="SUPFAM" id="SSF48239">
    <property type="entry name" value="Terpenoid cyclases/Protein prenyltransferases"/>
    <property type="match status" value="1"/>
</dbReference>
<accession>A0A2M6W2W6</accession>
<dbReference type="PANTHER" id="PTHR40094:SF1">
    <property type="entry name" value="UBIQUITIN DOMAIN-CONTAINING PROTEIN"/>
    <property type="match status" value="1"/>
</dbReference>
<dbReference type="Pfam" id="PF13205">
    <property type="entry name" value="Big_5"/>
    <property type="match status" value="1"/>
</dbReference>
<dbReference type="Gene3D" id="2.60.40.1930">
    <property type="match status" value="1"/>
</dbReference>
<dbReference type="Pfam" id="PF01835">
    <property type="entry name" value="MG2"/>
    <property type="match status" value="1"/>
</dbReference>
<feature type="transmembrane region" description="Helical" evidence="3">
    <location>
        <begin position="40"/>
        <end position="61"/>
    </location>
</feature>
<keyword evidence="2" id="KW-0732">Signal</keyword>
<dbReference type="Pfam" id="PF07678">
    <property type="entry name" value="TED_complement"/>
    <property type="match status" value="1"/>
</dbReference>
<dbReference type="Pfam" id="PF07703">
    <property type="entry name" value="A2M_BRD"/>
    <property type="match status" value="1"/>
</dbReference>
<dbReference type="InterPro" id="IPR032812">
    <property type="entry name" value="SbsA_Ig"/>
</dbReference>
<name>A0A2M6W2W6_9BACT</name>
<evidence type="ECO:0000313" key="7">
    <source>
        <dbReference type="Proteomes" id="UP000231183"/>
    </source>
</evidence>
<dbReference type="SMART" id="SM01419">
    <property type="entry name" value="Thiol-ester_cl"/>
    <property type="match status" value="1"/>
</dbReference>
<dbReference type="GO" id="GO:0005615">
    <property type="term" value="C:extracellular space"/>
    <property type="evidence" value="ECO:0007669"/>
    <property type="project" value="InterPro"/>
</dbReference>
<feature type="domain" description="Alpha-2-macroglobulin" evidence="5">
    <location>
        <begin position="1447"/>
        <end position="1537"/>
    </location>
</feature>
<proteinExistence type="inferred from homology"/>
<dbReference type="InterPro" id="IPR011626">
    <property type="entry name" value="Alpha-macroglobulin_TED"/>
</dbReference>
<dbReference type="Proteomes" id="UP000231183">
    <property type="component" value="Unassembled WGS sequence"/>
</dbReference>
<dbReference type="InterPro" id="IPR013783">
    <property type="entry name" value="Ig-like_fold"/>
</dbReference>
<dbReference type="Pfam" id="PF17973">
    <property type="entry name" value="bMG10"/>
    <property type="match status" value="1"/>
</dbReference>
<sequence length="2198" mass="244386">MNIDFSKHVLPKEPKLATELAGKPNLEPKGPSFWSQKRRLILSVAAVVVVLGVGAVAAYIYRANLYKSFLTPQFASAYTLVNDTVSKSANIVINLPKGTDKTGIEQNVVFTPAIKGQWVQNTAVDKLEYKPGAALTVGSYYNVALKTNDGTIGKDFLADEDPKIISVLPNDQSEAPEDSKITIVFNRPMVPLTTLQELESQSAPVEISPQTDGKFKWIGTRTLQFIPKTTLLASSQYTVKVKSGFVSLDGLAVAAQEFKFKTRLLRYGTNNQTELIYDQPIKISFNQPIDLQKTAEKILLEYVSGGYSLKLEKTVAYGTKKVYNQKTKKYDEVEDKSVMLVYNQTDKFGRKKFWDFNDSYRITVSEAVPIDGDINLTEKYQATLKATDVIKKVSATSNRSELVEPDVFDPQGRLWIEFYEDIDINKSDFSAGKKAEIGYGQKCKSANSANGADGAFNKVEINSEVECEKETDYKKVYFEFATGTISLGENFKLNLNKIVNSEGIKLNSQTVEKNVVAYGNLKIYKAGYNSKNSGQGALTEMILCTNNPLKEADSKTVSSFIKANYDYDFTSWYNSYRVNQINLSNAVCDLNQFETQIYLKLLPQKSYQFTLTPKDEFGQTTSFSYTRLTPAMPSAYVNIYQYQKAYSVTTPQQTVLTYASENMDYVNMSICQLSAENMLQTLNQKFNHWSEPATLGPCLKSVNKQFVLPQKYWLKNYFTVDLADYVSSTGHYVLTFTHPNYQSGGKPLFLRSYLTVTNLSVVAKKINLYDWSGNDYGMDLALTKAQSDKVNNLYWVVDMSTLNSVSNAKVELYSEPVNAKTLVKRQTGYTDERGIAKISIIAALKGSVISSGHDSALVIDQENEFEYEDDARNNRRIYAYTDRPIYKPGDTVNFKGLLRVGYDGDYELYSGQKVPIKVMDSSGKIVYNQDLALSGFGSFNGSFSLDKGAPLGTYYVQAFDQYSSGNFEVEEYKPAPFKAEVKNQQDEYMFGQKYQSDVNGQYYFGASLNGGKVAYSLYAQDYHFDKYTDKYFQFGSPWYYCYSDCGYGDKYILSGETVLGENGDVSISGELDFAKLFGSGVEQKSKLFTLHVTVTDSAGQSVSARKTFIAHNGEYYLGLNASRSFVAPNEQFKLSAKSVDTQGRPIAVNDLDLIVSKISWIQSQRQEVDGSYYYSWKKKIDEVSKKSIKTDGKGDWNETMSLPDASQYQITLQGKDKYGNQIKTDYYIYVYGSGYASVAPSNDTDLEIVAEKTNLKSGEKAEVVIKSPYQKAKALLSLERGSVYSYKVVDVNQSLYQDSFTVNENNTPNVYVTAVLVSNKPEVKYGQVMFGVDTDKKELDIEVKSDKTKYLPGENVKLDFTVKDSAGKGVLSELSAAVVDMSVLALKGNPKKSPVDYFYNYFPLTVSTISNLKNVLFKVDLPDGTKGGGGNESADLAKKKRGEFKDTAFWSGVINTDASGKASVSFKLPDNLTTWQVESLGITKDTKVGVDYQEFSSQKPVMITVLKPSFVVPGDKFYVGAQVFNRTSETQSLTVSAQSNDLSLQTDGGFLSGGSNSQSIKLKPNASQIVYFQTTAPTAKSFGSLSFNLTAKNNDYTDSVDSSITITPNDTYEVVATANYSTLAKDNEYIYLPSNIVAGKGGLTINRSASLAVYISQGLDYLFQYPYGCAEQIASKLEAIAIAKKGLQIKNVGDKYAIPAIDFDGQSYTVDEAVSKSLARLYQTQNSDGGFSYYANSSYSYYSESDYYLTLHAAAVLQSLSEAGYSVNNSAIKNAANYINGELANDYNVYSNKDALILGAYTLSQLGNNGSISSALQAKIKALEKDGKFINEQISNSSLAYLAIFLSKQGNNYSSSFKKLAYNNLENRLKIDARGSFISANDNLLWRFYETDIKDTALFLTAMITDKRDNAFNDRVLRWLLNSRAKDGAWGSTNNTLAVIDAMSSYLNWKGENKSDFTLTVSLDGQTVSSTKFDAKSILRQDTDFVSLDKIKKDQIAPLSFERATNNSEKNAYYYDLSLKYYLPIASLPPRDEGFAITREFYALDDTHGTKPLSGAKVGDVVRGHLTIITPLNRNYVSVEDYIPAGLELINFSLSTSDQTLLKSKDNSASNSGYGYGGGYGYYNVFDGKLRPDVVENRYDRLFLFMSSLAAGQYEYDYYARVGVAGEFQQLPAVVSEMYFPENFGRTAGSIFKVEKIK</sequence>
<evidence type="ECO:0000256" key="3">
    <source>
        <dbReference type="SAM" id="Phobius"/>
    </source>
</evidence>
<evidence type="ECO:0000259" key="4">
    <source>
        <dbReference type="SMART" id="SM01359"/>
    </source>
</evidence>
<keyword evidence="3" id="KW-1133">Transmembrane helix</keyword>
<dbReference type="InterPro" id="IPR047565">
    <property type="entry name" value="Alpha-macroglob_thiol-ester_cl"/>
</dbReference>
<dbReference type="Gene3D" id="2.60.40.10">
    <property type="entry name" value="Immunoglobulins"/>
    <property type="match status" value="1"/>
</dbReference>
<dbReference type="GO" id="GO:0004866">
    <property type="term" value="F:endopeptidase inhibitor activity"/>
    <property type="evidence" value="ECO:0007669"/>
    <property type="project" value="InterPro"/>
</dbReference>
<dbReference type="InterPro" id="IPR011625">
    <property type="entry name" value="A2M_N_BRD"/>
</dbReference>
<evidence type="ECO:0008006" key="8">
    <source>
        <dbReference type="Google" id="ProtNLM"/>
    </source>
</evidence>
<dbReference type="SMART" id="SM01360">
    <property type="entry name" value="A2M"/>
    <property type="match status" value="1"/>
</dbReference>
<dbReference type="InterPro" id="IPR008930">
    <property type="entry name" value="Terpenoid_cyclase/PrenylTrfase"/>
</dbReference>
<dbReference type="SMART" id="SM01359">
    <property type="entry name" value="A2M_N_2"/>
    <property type="match status" value="1"/>
</dbReference>
<dbReference type="Gene3D" id="2.60.40.3710">
    <property type="match status" value="1"/>
</dbReference>
<dbReference type="InterPro" id="IPR001599">
    <property type="entry name" value="Macroglobln_a2"/>
</dbReference>
<gene>
    <name evidence="6" type="ORF">COU31_04640</name>
</gene>
<dbReference type="PANTHER" id="PTHR40094">
    <property type="entry name" value="ALPHA-2-MACROGLOBULIN HOMOLOG"/>
    <property type="match status" value="1"/>
</dbReference>
<dbReference type="Gene3D" id="2.20.130.20">
    <property type="match status" value="1"/>
</dbReference>
<protein>
    <recommendedName>
        <fullName evidence="8">Alpha-2-macroglobulin domain-containing protein</fullName>
    </recommendedName>
</protein>
<reference evidence="7" key="1">
    <citation type="submission" date="2017-09" db="EMBL/GenBank/DDBJ databases">
        <title>Depth-based differentiation of microbial function through sediment-hosted aquifers and enrichment of novel symbionts in the deep terrestrial subsurface.</title>
        <authorList>
            <person name="Probst A.J."/>
            <person name="Ladd B."/>
            <person name="Jarett J.K."/>
            <person name="Geller-Mcgrath D.E."/>
            <person name="Sieber C.M.K."/>
            <person name="Emerson J.B."/>
            <person name="Anantharaman K."/>
            <person name="Thomas B.C."/>
            <person name="Malmstrom R."/>
            <person name="Stieglmeier M."/>
            <person name="Klingl A."/>
            <person name="Woyke T."/>
            <person name="Ryan C.M."/>
            <person name="Banfield J.F."/>
        </authorList>
    </citation>
    <scope>NUCLEOTIDE SEQUENCE [LARGE SCALE GENOMIC DNA]</scope>
</reference>
<organism evidence="6 7">
    <name type="scientific">Candidatus Magasanikbacteria bacterium CG10_big_fil_rev_8_21_14_0_10_40_10</name>
    <dbReference type="NCBI Taxonomy" id="1974648"/>
    <lineage>
        <taxon>Bacteria</taxon>
        <taxon>Candidatus Magasanikiibacteriota</taxon>
    </lineage>
</organism>
<dbReference type="Pfam" id="PF00207">
    <property type="entry name" value="A2M"/>
    <property type="match status" value="1"/>
</dbReference>
<dbReference type="EMBL" id="PFBX01000051">
    <property type="protein sequence ID" value="PIT87136.1"/>
    <property type="molecule type" value="Genomic_DNA"/>
</dbReference>
<evidence type="ECO:0000313" key="6">
    <source>
        <dbReference type="EMBL" id="PIT87136.1"/>
    </source>
</evidence>
<comment type="similarity">
    <text evidence="1">Belongs to the protease inhibitor I39 (alpha-2-macroglobulin) family. Bacterial alpha-2-macroglobulin subfamily.</text>
</comment>
<keyword evidence="3" id="KW-0812">Transmembrane</keyword>